<keyword evidence="6 7" id="KW-0472">Membrane</keyword>
<proteinExistence type="inferred from homology"/>
<name>A0A1G7SPY1_9BACL</name>
<comment type="similarity">
    <text evidence="2">Belongs to the UPF0719 family.</text>
</comment>
<dbReference type="STRING" id="670482.SAMN04488542_13135"/>
<keyword evidence="3" id="KW-1003">Cell membrane</keyword>
<dbReference type="PANTHER" id="PTHR40043:SF1">
    <property type="entry name" value="UPF0719 INNER MEMBRANE PROTEIN YJFL"/>
    <property type="match status" value="1"/>
</dbReference>
<protein>
    <submittedName>
        <fullName evidence="8">Putative membrane protein</fullName>
    </submittedName>
</protein>
<evidence type="ECO:0000313" key="9">
    <source>
        <dbReference type="Proteomes" id="UP000198972"/>
    </source>
</evidence>
<feature type="transmembrane region" description="Helical" evidence="7">
    <location>
        <begin position="115"/>
        <end position="134"/>
    </location>
</feature>
<evidence type="ECO:0000256" key="7">
    <source>
        <dbReference type="SAM" id="Phobius"/>
    </source>
</evidence>
<evidence type="ECO:0000256" key="5">
    <source>
        <dbReference type="ARBA" id="ARBA00022989"/>
    </source>
</evidence>
<gene>
    <name evidence="8" type="ORF">SAMN04488542_13135</name>
</gene>
<evidence type="ECO:0000256" key="6">
    <source>
        <dbReference type="ARBA" id="ARBA00023136"/>
    </source>
</evidence>
<organism evidence="8 9">
    <name type="scientific">Fontibacillus panacisegetis</name>
    <dbReference type="NCBI Taxonomy" id="670482"/>
    <lineage>
        <taxon>Bacteria</taxon>
        <taxon>Bacillati</taxon>
        <taxon>Bacillota</taxon>
        <taxon>Bacilli</taxon>
        <taxon>Bacillales</taxon>
        <taxon>Paenibacillaceae</taxon>
        <taxon>Fontibacillus</taxon>
    </lineage>
</organism>
<evidence type="ECO:0000256" key="2">
    <source>
        <dbReference type="ARBA" id="ARBA00005779"/>
    </source>
</evidence>
<dbReference type="OrthoDB" id="2678278at2"/>
<dbReference type="Pfam" id="PF03994">
    <property type="entry name" value="DUF350"/>
    <property type="match status" value="1"/>
</dbReference>
<accession>A0A1G7SPY1</accession>
<evidence type="ECO:0000256" key="1">
    <source>
        <dbReference type="ARBA" id="ARBA00004651"/>
    </source>
</evidence>
<dbReference type="AlphaFoldDB" id="A0A1G7SPY1"/>
<evidence type="ECO:0000313" key="8">
    <source>
        <dbReference type="EMBL" id="SDG25115.1"/>
    </source>
</evidence>
<reference evidence="8 9" key="1">
    <citation type="submission" date="2016-10" db="EMBL/GenBank/DDBJ databases">
        <authorList>
            <person name="de Groot N.N."/>
        </authorList>
    </citation>
    <scope>NUCLEOTIDE SEQUENCE [LARGE SCALE GENOMIC DNA]</scope>
    <source>
        <strain evidence="8 9">DSM 28129</strain>
    </source>
</reference>
<dbReference type="PANTHER" id="PTHR40043">
    <property type="entry name" value="UPF0719 INNER MEMBRANE PROTEIN YJFL"/>
    <property type="match status" value="1"/>
</dbReference>
<sequence>MFQEVANGTLNILIGVGITILMMVVGFLVFSTITKYNDLQEIKNGNKAAGIYMGSKLMGVGIIIAFASYSSHDWILMIIWGLVGVIILSLVYLIFDKLTIGFKVCDEVQKGNEAVAKMLSGVIIGVSVVLGTFLL</sequence>
<dbReference type="EMBL" id="FNBG01000031">
    <property type="protein sequence ID" value="SDG25115.1"/>
    <property type="molecule type" value="Genomic_DNA"/>
</dbReference>
<feature type="transmembrane region" description="Helical" evidence="7">
    <location>
        <begin position="75"/>
        <end position="95"/>
    </location>
</feature>
<feature type="transmembrane region" description="Helical" evidence="7">
    <location>
        <begin position="51"/>
        <end position="69"/>
    </location>
</feature>
<dbReference type="InterPro" id="IPR007140">
    <property type="entry name" value="DUF350"/>
</dbReference>
<comment type="subcellular location">
    <subcellularLocation>
        <location evidence="1">Cell membrane</location>
        <topology evidence="1">Multi-pass membrane protein</topology>
    </subcellularLocation>
</comment>
<keyword evidence="5 7" id="KW-1133">Transmembrane helix</keyword>
<dbReference type="GO" id="GO:0005886">
    <property type="term" value="C:plasma membrane"/>
    <property type="evidence" value="ECO:0007669"/>
    <property type="project" value="UniProtKB-SubCell"/>
</dbReference>
<feature type="transmembrane region" description="Helical" evidence="7">
    <location>
        <begin position="12"/>
        <end position="30"/>
    </location>
</feature>
<dbReference type="RefSeq" id="WP_091235154.1">
    <property type="nucleotide sequence ID" value="NZ_FNBG01000031.1"/>
</dbReference>
<keyword evidence="9" id="KW-1185">Reference proteome</keyword>
<keyword evidence="4 7" id="KW-0812">Transmembrane</keyword>
<evidence type="ECO:0000256" key="4">
    <source>
        <dbReference type="ARBA" id="ARBA00022692"/>
    </source>
</evidence>
<evidence type="ECO:0000256" key="3">
    <source>
        <dbReference type="ARBA" id="ARBA00022475"/>
    </source>
</evidence>
<dbReference type="Proteomes" id="UP000198972">
    <property type="component" value="Unassembled WGS sequence"/>
</dbReference>